<keyword evidence="1" id="KW-0175">Coiled coil</keyword>
<name>A0ABP9FI36_9GAMM</name>
<evidence type="ECO:0000313" key="3">
    <source>
        <dbReference type="EMBL" id="GAA4900759.1"/>
    </source>
</evidence>
<organism evidence="3 4">
    <name type="scientific">Ferrimonas pelagia</name>
    <dbReference type="NCBI Taxonomy" id="1177826"/>
    <lineage>
        <taxon>Bacteria</taxon>
        <taxon>Pseudomonadati</taxon>
        <taxon>Pseudomonadota</taxon>
        <taxon>Gammaproteobacteria</taxon>
        <taxon>Alteromonadales</taxon>
        <taxon>Ferrimonadaceae</taxon>
        <taxon>Ferrimonas</taxon>
    </lineage>
</organism>
<dbReference type="InterPro" id="IPR052534">
    <property type="entry name" value="Extracell_DNA_Util/SecSys_Comp"/>
</dbReference>
<feature type="transmembrane region" description="Helical" evidence="2">
    <location>
        <begin position="21"/>
        <end position="43"/>
    </location>
</feature>
<accession>A0ABP9FI36</accession>
<dbReference type="InterPro" id="IPR007813">
    <property type="entry name" value="PilN"/>
</dbReference>
<keyword evidence="2" id="KW-0472">Membrane</keyword>
<dbReference type="RefSeq" id="WP_345337105.1">
    <property type="nucleotide sequence ID" value="NZ_BAABJZ010000103.1"/>
</dbReference>
<dbReference type="Pfam" id="PF05137">
    <property type="entry name" value="PilN"/>
    <property type="match status" value="1"/>
</dbReference>
<protein>
    <submittedName>
        <fullName evidence="3">PilN domain-containing protein</fullName>
    </submittedName>
</protein>
<feature type="coiled-coil region" evidence="1">
    <location>
        <begin position="54"/>
        <end position="91"/>
    </location>
</feature>
<evidence type="ECO:0000313" key="4">
    <source>
        <dbReference type="Proteomes" id="UP001499988"/>
    </source>
</evidence>
<dbReference type="PANTHER" id="PTHR40278">
    <property type="entry name" value="DNA UTILIZATION PROTEIN HOFN"/>
    <property type="match status" value="1"/>
</dbReference>
<sequence length="194" mass="21651">MAHINLLPWREAQRARARQHYLLILGGVAGVCVLVLLLTNVMLGQLQQGQQARNAYLQQEIARLDAQIAEIKRIKEKKAKLLKRIDVIKALQQERHLPVQLMNELAQVMVPGVYLTRLEIKGSSVSLQGFCDSNNHLANMMRQVEGSKWLAAPKVHQIVAAAGETTREHAFKLDVTVMLEDPVVEAELAEGQAP</sequence>
<gene>
    <name evidence="3" type="ORF">GCM10023333_38320</name>
</gene>
<dbReference type="Proteomes" id="UP001499988">
    <property type="component" value="Unassembled WGS sequence"/>
</dbReference>
<proteinExistence type="predicted"/>
<comment type="caution">
    <text evidence="3">The sequence shown here is derived from an EMBL/GenBank/DDBJ whole genome shotgun (WGS) entry which is preliminary data.</text>
</comment>
<reference evidence="4" key="1">
    <citation type="journal article" date="2019" name="Int. J. Syst. Evol. Microbiol.">
        <title>The Global Catalogue of Microorganisms (GCM) 10K type strain sequencing project: providing services to taxonomists for standard genome sequencing and annotation.</title>
        <authorList>
            <consortium name="The Broad Institute Genomics Platform"/>
            <consortium name="The Broad Institute Genome Sequencing Center for Infectious Disease"/>
            <person name="Wu L."/>
            <person name="Ma J."/>
        </authorList>
    </citation>
    <scope>NUCLEOTIDE SEQUENCE [LARGE SCALE GENOMIC DNA]</scope>
    <source>
        <strain evidence="4">JCM 18401</strain>
    </source>
</reference>
<evidence type="ECO:0000256" key="2">
    <source>
        <dbReference type="SAM" id="Phobius"/>
    </source>
</evidence>
<dbReference type="PANTHER" id="PTHR40278:SF2">
    <property type="entry name" value="TYPE IV PILUS INNER MEMBRANE COMPONENT PILN"/>
    <property type="match status" value="1"/>
</dbReference>
<keyword evidence="2" id="KW-0812">Transmembrane</keyword>
<keyword evidence="2" id="KW-1133">Transmembrane helix</keyword>
<dbReference type="EMBL" id="BAABJZ010000103">
    <property type="protein sequence ID" value="GAA4900759.1"/>
    <property type="molecule type" value="Genomic_DNA"/>
</dbReference>
<keyword evidence="4" id="KW-1185">Reference proteome</keyword>
<evidence type="ECO:0000256" key="1">
    <source>
        <dbReference type="SAM" id="Coils"/>
    </source>
</evidence>